<sequence length="189" mass="21247">MFVLLLAVFTLPEQAIYSQETKTQTTVKTQTDSIKENNETKKKKISKGNDDKRNDKIVISGEIIQNISIAFFVIMLTLIILFFYHIRYKNQYLGFQSIKYIGLVLMFPGICILALVGGDKLISGSTLAALLGTIAGYVLSRERDDDGIGNNEQTENLNKQIKSLKEKEAALLKEIETLKQKLPKTKANE</sequence>
<comment type="subcellular location">
    <subcellularLocation>
        <location evidence="1">Membrane</location>
        <topology evidence="1">Multi-pass membrane protein</topology>
    </subcellularLocation>
</comment>
<keyword evidence="6" id="KW-0175">Coiled coil</keyword>
<dbReference type="InterPro" id="IPR004813">
    <property type="entry name" value="OPT"/>
</dbReference>
<reference evidence="9 10" key="1">
    <citation type="submission" date="2024-05" db="EMBL/GenBank/DDBJ databases">
        <authorList>
            <person name="Duchaud E."/>
        </authorList>
    </citation>
    <scope>NUCLEOTIDE SEQUENCE [LARGE SCALE GENOMIC DNA]</scope>
    <source>
        <strain evidence="9">Ena-SAMPLE-TAB-13-05-2024-13:56:06:370-140308</strain>
    </source>
</reference>
<gene>
    <name evidence="9" type="ORF">T190423A01A_30217</name>
</gene>
<evidence type="ECO:0000256" key="5">
    <source>
        <dbReference type="ARBA" id="ARBA00023136"/>
    </source>
</evidence>
<keyword evidence="3 8" id="KW-0812">Transmembrane</keyword>
<comment type="caution">
    <text evidence="9">The sequence shown here is derived from an EMBL/GenBank/DDBJ whole genome shotgun (WGS) entry which is preliminary data.</text>
</comment>
<evidence type="ECO:0000313" key="9">
    <source>
        <dbReference type="EMBL" id="CAL2103103.1"/>
    </source>
</evidence>
<evidence type="ECO:0000256" key="7">
    <source>
        <dbReference type="SAM" id="MobiDB-lite"/>
    </source>
</evidence>
<evidence type="ECO:0000256" key="8">
    <source>
        <dbReference type="SAM" id="Phobius"/>
    </source>
</evidence>
<name>A0ABM9PBX4_9FLAO</name>
<feature type="coiled-coil region" evidence="6">
    <location>
        <begin position="150"/>
        <end position="181"/>
    </location>
</feature>
<evidence type="ECO:0000256" key="6">
    <source>
        <dbReference type="SAM" id="Coils"/>
    </source>
</evidence>
<dbReference type="Pfam" id="PF03169">
    <property type="entry name" value="OPT"/>
    <property type="match status" value="1"/>
</dbReference>
<evidence type="ECO:0000313" key="10">
    <source>
        <dbReference type="Proteomes" id="UP001497527"/>
    </source>
</evidence>
<feature type="transmembrane region" description="Helical" evidence="8">
    <location>
        <begin position="122"/>
        <end position="139"/>
    </location>
</feature>
<proteinExistence type="predicted"/>
<feature type="region of interest" description="Disordered" evidence="7">
    <location>
        <begin position="27"/>
        <end position="49"/>
    </location>
</feature>
<keyword evidence="4 8" id="KW-1133">Transmembrane helix</keyword>
<evidence type="ECO:0000256" key="1">
    <source>
        <dbReference type="ARBA" id="ARBA00004141"/>
    </source>
</evidence>
<accession>A0ABM9PBX4</accession>
<keyword evidence="5 8" id="KW-0472">Membrane</keyword>
<feature type="transmembrane region" description="Helical" evidence="8">
    <location>
        <begin position="98"/>
        <end position="116"/>
    </location>
</feature>
<keyword evidence="10" id="KW-1185">Reference proteome</keyword>
<feature type="transmembrane region" description="Helical" evidence="8">
    <location>
        <begin position="63"/>
        <end position="86"/>
    </location>
</feature>
<evidence type="ECO:0000256" key="4">
    <source>
        <dbReference type="ARBA" id="ARBA00022989"/>
    </source>
</evidence>
<keyword evidence="2" id="KW-0813">Transport</keyword>
<protein>
    <submittedName>
        <fullName evidence="9">Uncharacterized protein</fullName>
    </submittedName>
</protein>
<dbReference type="EMBL" id="CAXJIO010000012">
    <property type="protein sequence ID" value="CAL2103103.1"/>
    <property type="molecule type" value="Genomic_DNA"/>
</dbReference>
<organism evidence="9 10">
    <name type="scientific">Tenacibaculum polynesiense</name>
    <dbReference type="NCBI Taxonomy" id="3137857"/>
    <lineage>
        <taxon>Bacteria</taxon>
        <taxon>Pseudomonadati</taxon>
        <taxon>Bacteroidota</taxon>
        <taxon>Flavobacteriia</taxon>
        <taxon>Flavobacteriales</taxon>
        <taxon>Flavobacteriaceae</taxon>
        <taxon>Tenacibaculum</taxon>
    </lineage>
</organism>
<evidence type="ECO:0000256" key="2">
    <source>
        <dbReference type="ARBA" id="ARBA00022448"/>
    </source>
</evidence>
<dbReference type="Proteomes" id="UP001497527">
    <property type="component" value="Unassembled WGS sequence"/>
</dbReference>
<evidence type="ECO:0000256" key="3">
    <source>
        <dbReference type="ARBA" id="ARBA00022692"/>
    </source>
</evidence>